<reference evidence="3" key="1">
    <citation type="submission" date="2019-08" db="EMBL/GenBank/DDBJ databases">
        <title>Limnoglobus roseus gen. nov., sp. nov., a novel freshwater planctomycete with a giant genome from the family Gemmataceae.</title>
        <authorList>
            <person name="Kulichevskaya I.S."/>
            <person name="Naumoff D.G."/>
            <person name="Miroshnikov K."/>
            <person name="Ivanova A."/>
            <person name="Philippov D.A."/>
            <person name="Hakobyan A."/>
            <person name="Rijpstra I.C."/>
            <person name="Sinninghe Damste J.S."/>
            <person name="Liesack W."/>
            <person name="Dedysh S.N."/>
        </authorList>
    </citation>
    <scope>NUCLEOTIDE SEQUENCE [LARGE SCALE GENOMIC DNA]</scope>
    <source>
        <strain evidence="3">PX52</strain>
    </source>
</reference>
<dbReference type="Proteomes" id="UP000324974">
    <property type="component" value="Chromosome"/>
</dbReference>
<dbReference type="InterPro" id="IPR001480">
    <property type="entry name" value="Bulb-type_lectin_dom"/>
</dbReference>
<protein>
    <recommendedName>
        <fullName evidence="1">Bulb-type lectin domain-containing protein</fullName>
    </recommendedName>
</protein>
<evidence type="ECO:0000313" key="3">
    <source>
        <dbReference type="Proteomes" id="UP000324974"/>
    </source>
</evidence>
<dbReference type="Gene3D" id="2.90.10.10">
    <property type="entry name" value="Bulb-type lectin domain"/>
    <property type="match status" value="2"/>
</dbReference>
<dbReference type="EMBL" id="CP042425">
    <property type="protein sequence ID" value="QEL14334.1"/>
    <property type="molecule type" value="Genomic_DNA"/>
</dbReference>
<dbReference type="InterPro" id="IPR036426">
    <property type="entry name" value="Bulb-type_lectin_dom_sf"/>
</dbReference>
<dbReference type="SMART" id="SM00108">
    <property type="entry name" value="B_lectin"/>
    <property type="match status" value="1"/>
</dbReference>
<gene>
    <name evidence="2" type="ORF">PX52LOC_01222</name>
</gene>
<sequence>MSDRINAGGYLLPGQSIVSQDGRYTLNFQASDHNVVLYRTGGPALWATNTPNGAATNLAMQGADGNLVLNGAHWASNTAGHPGAFLVIQNDGNLVIYDASGTHPLWASNTVQKAVYIAYAGQGVCTTDGGGNPRTQTGSYFHVSGEGFTHNGSCTIRANSDGNIQRGIRTVPVDKWGKFDIPCFWADYPGPGQVLTFVALDDGDHKSVATTHAP</sequence>
<dbReference type="RefSeq" id="WP_149109231.1">
    <property type="nucleotide sequence ID" value="NZ_CP042425.1"/>
</dbReference>
<organism evidence="2 3">
    <name type="scientific">Limnoglobus roseus</name>
    <dbReference type="NCBI Taxonomy" id="2598579"/>
    <lineage>
        <taxon>Bacteria</taxon>
        <taxon>Pseudomonadati</taxon>
        <taxon>Planctomycetota</taxon>
        <taxon>Planctomycetia</taxon>
        <taxon>Gemmatales</taxon>
        <taxon>Gemmataceae</taxon>
        <taxon>Limnoglobus</taxon>
    </lineage>
</organism>
<dbReference type="PROSITE" id="PS50927">
    <property type="entry name" value="BULB_LECTIN"/>
    <property type="match status" value="1"/>
</dbReference>
<dbReference type="AlphaFoldDB" id="A0A5C1AB26"/>
<feature type="domain" description="Bulb-type lectin" evidence="1">
    <location>
        <begin position="2"/>
        <end position="148"/>
    </location>
</feature>
<dbReference type="KEGG" id="lrs:PX52LOC_01222"/>
<keyword evidence="3" id="KW-1185">Reference proteome</keyword>
<dbReference type="OrthoDB" id="291765at2"/>
<evidence type="ECO:0000313" key="2">
    <source>
        <dbReference type="EMBL" id="QEL14334.1"/>
    </source>
</evidence>
<accession>A0A5C1AB26</accession>
<dbReference type="SUPFAM" id="SSF51110">
    <property type="entry name" value="alpha-D-mannose-specific plant lectins"/>
    <property type="match status" value="2"/>
</dbReference>
<name>A0A5C1AB26_9BACT</name>
<evidence type="ECO:0000259" key="1">
    <source>
        <dbReference type="PROSITE" id="PS50927"/>
    </source>
</evidence>
<proteinExistence type="predicted"/>